<dbReference type="Proteomes" id="UP000765509">
    <property type="component" value="Unassembled WGS sequence"/>
</dbReference>
<dbReference type="AlphaFoldDB" id="A0A9Q3BX20"/>
<feature type="region of interest" description="Disordered" evidence="1">
    <location>
        <begin position="145"/>
        <end position="172"/>
    </location>
</feature>
<evidence type="ECO:0000313" key="3">
    <source>
        <dbReference type="Proteomes" id="UP000765509"/>
    </source>
</evidence>
<proteinExistence type="predicted"/>
<evidence type="ECO:0000313" key="2">
    <source>
        <dbReference type="EMBL" id="MBW0472878.1"/>
    </source>
</evidence>
<keyword evidence="3" id="KW-1185">Reference proteome</keyword>
<sequence length="172" mass="19509">MADFRSLISSIGDWGERAYIHVYRRGLASKLSDQLVSHLANFGILQELMDITLESYTRYHERQKGNGSNQEKKPQISRSNSSKPPQSSSSKKPYHRKNKKGNNFQMYKDKPHSDLLTKENKFIVSKRRGGLKMDYAPIVVASTQSENASRGLKIGKGHQEASLASREKPEWG</sequence>
<gene>
    <name evidence="2" type="ORF">O181_012593</name>
</gene>
<dbReference type="OrthoDB" id="3265439at2759"/>
<feature type="region of interest" description="Disordered" evidence="1">
    <location>
        <begin position="61"/>
        <end position="111"/>
    </location>
</feature>
<dbReference type="EMBL" id="AVOT02003233">
    <property type="protein sequence ID" value="MBW0472878.1"/>
    <property type="molecule type" value="Genomic_DNA"/>
</dbReference>
<reference evidence="2" key="1">
    <citation type="submission" date="2021-03" db="EMBL/GenBank/DDBJ databases">
        <title>Draft genome sequence of rust myrtle Austropuccinia psidii MF-1, a brazilian biotype.</title>
        <authorList>
            <person name="Quecine M.C."/>
            <person name="Pachon D.M.R."/>
            <person name="Bonatelli M.L."/>
            <person name="Correr F.H."/>
            <person name="Franceschini L.M."/>
            <person name="Leite T.F."/>
            <person name="Margarido G.R.A."/>
            <person name="Almeida C.A."/>
            <person name="Ferrarezi J.A."/>
            <person name="Labate C.A."/>
        </authorList>
    </citation>
    <scope>NUCLEOTIDE SEQUENCE</scope>
    <source>
        <strain evidence="2">MF-1</strain>
    </source>
</reference>
<organism evidence="2 3">
    <name type="scientific">Austropuccinia psidii MF-1</name>
    <dbReference type="NCBI Taxonomy" id="1389203"/>
    <lineage>
        <taxon>Eukaryota</taxon>
        <taxon>Fungi</taxon>
        <taxon>Dikarya</taxon>
        <taxon>Basidiomycota</taxon>
        <taxon>Pucciniomycotina</taxon>
        <taxon>Pucciniomycetes</taxon>
        <taxon>Pucciniales</taxon>
        <taxon>Sphaerophragmiaceae</taxon>
        <taxon>Austropuccinia</taxon>
    </lineage>
</organism>
<comment type="caution">
    <text evidence="2">The sequence shown here is derived from an EMBL/GenBank/DDBJ whole genome shotgun (WGS) entry which is preliminary data.</text>
</comment>
<feature type="compositionally biased region" description="Low complexity" evidence="1">
    <location>
        <begin position="77"/>
        <end position="91"/>
    </location>
</feature>
<protein>
    <submittedName>
        <fullName evidence="2">Uncharacterized protein</fullName>
    </submittedName>
</protein>
<evidence type="ECO:0000256" key="1">
    <source>
        <dbReference type="SAM" id="MobiDB-lite"/>
    </source>
</evidence>
<name>A0A9Q3BX20_9BASI</name>
<accession>A0A9Q3BX20</accession>
<feature type="compositionally biased region" description="Basic and acidic residues" evidence="1">
    <location>
        <begin position="61"/>
        <end position="74"/>
    </location>
</feature>